<evidence type="ECO:0000313" key="4">
    <source>
        <dbReference type="EMBL" id="KAE8168139.1"/>
    </source>
</evidence>
<keyword evidence="2" id="KW-0812">Transmembrane</keyword>
<reference evidence="4 5" key="1">
    <citation type="submission" date="2019-04" db="EMBL/GenBank/DDBJ databases">
        <title>Friends and foes A comparative genomics study of 23 Aspergillus species from section Flavi.</title>
        <authorList>
            <consortium name="DOE Joint Genome Institute"/>
            <person name="Kjaerbolling I."/>
            <person name="Vesth T."/>
            <person name="Frisvad J.C."/>
            <person name="Nybo J.L."/>
            <person name="Theobald S."/>
            <person name="Kildgaard S."/>
            <person name="Isbrandt T."/>
            <person name="Kuo A."/>
            <person name="Sato A."/>
            <person name="Lyhne E.K."/>
            <person name="Kogle M.E."/>
            <person name="Wiebenga A."/>
            <person name="Kun R.S."/>
            <person name="Lubbers R.J."/>
            <person name="Makela M.R."/>
            <person name="Barry K."/>
            <person name="Chovatia M."/>
            <person name="Clum A."/>
            <person name="Daum C."/>
            <person name="Haridas S."/>
            <person name="He G."/>
            <person name="LaButti K."/>
            <person name="Lipzen A."/>
            <person name="Mondo S."/>
            <person name="Riley R."/>
            <person name="Salamov A."/>
            <person name="Simmons B.A."/>
            <person name="Magnuson J.K."/>
            <person name="Henrissat B."/>
            <person name="Mortensen U.H."/>
            <person name="Larsen T.O."/>
            <person name="Devries R.P."/>
            <person name="Grigoriev I.V."/>
            <person name="Machida M."/>
            <person name="Baker S.E."/>
            <person name="Andersen M.R."/>
        </authorList>
    </citation>
    <scope>NUCLEOTIDE SEQUENCE [LARGE SCALE GENOMIC DNA]</scope>
    <source>
        <strain evidence="4 5">CBS 117626</strain>
    </source>
</reference>
<dbReference type="OrthoDB" id="4367799at2759"/>
<keyword evidence="2" id="KW-1133">Transmembrane helix</keyword>
<dbReference type="Proteomes" id="UP000326950">
    <property type="component" value="Unassembled WGS sequence"/>
</dbReference>
<feature type="compositionally biased region" description="Basic and acidic residues" evidence="1">
    <location>
        <begin position="212"/>
        <end position="222"/>
    </location>
</feature>
<evidence type="ECO:0000256" key="3">
    <source>
        <dbReference type="SAM" id="SignalP"/>
    </source>
</evidence>
<organism evidence="4 5">
    <name type="scientific">Aspergillus tamarii</name>
    <dbReference type="NCBI Taxonomy" id="41984"/>
    <lineage>
        <taxon>Eukaryota</taxon>
        <taxon>Fungi</taxon>
        <taxon>Dikarya</taxon>
        <taxon>Ascomycota</taxon>
        <taxon>Pezizomycotina</taxon>
        <taxon>Eurotiomycetes</taxon>
        <taxon>Eurotiomycetidae</taxon>
        <taxon>Eurotiales</taxon>
        <taxon>Aspergillaceae</taxon>
        <taxon>Aspergillus</taxon>
        <taxon>Aspergillus subgen. Circumdati</taxon>
    </lineage>
</organism>
<keyword evidence="2" id="KW-0472">Membrane</keyword>
<dbReference type="PROSITE" id="PS51257">
    <property type="entry name" value="PROKAR_LIPOPROTEIN"/>
    <property type="match status" value="1"/>
</dbReference>
<proteinExistence type="predicted"/>
<accession>A0A5N6VBA4</accession>
<keyword evidence="5" id="KW-1185">Reference proteome</keyword>
<gene>
    <name evidence="4" type="ORF">BDV40DRAFT_94011</name>
</gene>
<dbReference type="AlphaFoldDB" id="A0A5N6VBA4"/>
<feature type="signal peptide" evidence="3">
    <location>
        <begin position="1"/>
        <end position="19"/>
    </location>
</feature>
<sequence>MRFVTPSVACLWLIGCVATSPPSPHDATSNSNHDESRSSFPVASGHEIHLPCHTSSICGSNPTESSSSDHYLALAFSTENDSLLVNNNTILPARLPMRLTATKHSKSQNTDPDTLTLRYGMNILPVQRFQTGPITDQFRLDLSLFDESGHPTDANMLSIGLSRDTHDTLRITMITINPSPKDSKCQGNSTPRHGHSTPSEPSPPTKHAGRSHRSESKSESQAHKWLDAGRRFGQKSYGSFTSAFKSRPCKSHCSDGYSYVTSSHGHSRVPIVDILRVFYPAILPFLLGVVAGGAICLIGVMVRKSAAYWSCGKRCERGREGPETRNEEVTTVEKL</sequence>
<evidence type="ECO:0000313" key="5">
    <source>
        <dbReference type="Proteomes" id="UP000326950"/>
    </source>
</evidence>
<feature type="region of interest" description="Disordered" evidence="1">
    <location>
        <begin position="175"/>
        <end position="222"/>
    </location>
</feature>
<protein>
    <submittedName>
        <fullName evidence="4">Uncharacterized protein</fullName>
    </submittedName>
</protein>
<evidence type="ECO:0000256" key="1">
    <source>
        <dbReference type="SAM" id="MobiDB-lite"/>
    </source>
</evidence>
<keyword evidence="3" id="KW-0732">Signal</keyword>
<feature type="chain" id="PRO_5024821135" evidence="3">
    <location>
        <begin position="20"/>
        <end position="335"/>
    </location>
</feature>
<evidence type="ECO:0000256" key="2">
    <source>
        <dbReference type="SAM" id="Phobius"/>
    </source>
</evidence>
<dbReference type="PANTHER" id="PTHR40622">
    <property type="match status" value="1"/>
</dbReference>
<feature type="transmembrane region" description="Helical" evidence="2">
    <location>
        <begin position="277"/>
        <end position="300"/>
    </location>
</feature>
<feature type="compositionally biased region" description="Polar residues" evidence="1">
    <location>
        <begin position="175"/>
        <end position="199"/>
    </location>
</feature>
<dbReference type="EMBL" id="ML738586">
    <property type="protein sequence ID" value="KAE8168139.1"/>
    <property type="molecule type" value="Genomic_DNA"/>
</dbReference>
<dbReference type="PANTHER" id="PTHR40622:SF1">
    <property type="match status" value="1"/>
</dbReference>
<name>A0A5N6VBA4_ASPTM</name>